<gene>
    <name evidence="1" type="ORF">SPELUC_LOCUS3686</name>
</gene>
<dbReference type="EMBL" id="CAJVPW010002930">
    <property type="protein sequence ID" value="CAG8515678.1"/>
    <property type="molecule type" value="Genomic_DNA"/>
</dbReference>
<name>A0ACA9L8R5_9GLOM</name>
<organism evidence="1 2">
    <name type="scientific">Cetraspora pellucida</name>
    <dbReference type="NCBI Taxonomy" id="1433469"/>
    <lineage>
        <taxon>Eukaryota</taxon>
        <taxon>Fungi</taxon>
        <taxon>Fungi incertae sedis</taxon>
        <taxon>Mucoromycota</taxon>
        <taxon>Glomeromycotina</taxon>
        <taxon>Glomeromycetes</taxon>
        <taxon>Diversisporales</taxon>
        <taxon>Gigasporaceae</taxon>
        <taxon>Cetraspora</taxon>
    </lineage>
</organism>
<evidence type="ECO:0000313" key="2">
    <source>
        <dbReference type="Proteomes" id="UP000789366"/>
    </source>
</evidence>
<reference evidence="1" key="1">
    <citation type="submission" date="2021-06" db="EMBL/GenBank/DDBJ databases">
        <authorList>
            <person name="Kallberg Y."/>
            <person name="Tangrot J."/>
            <person name="Rosling A."/>
        </authorList>
    </citation>
    <scope>NUCLEOTIDE SEQUENCE</scope>
    <source>
        <strain evidence="1">28 12/20/2015</strain>
    </source>
</reference>
<comment type="caution">
    <text evidence="1">The sequence shown here is derived from an EMBL/GenBank/DDBJ whole genome shotgun (WGS) entry which is preliminary data.</text>
</comment>
<sequence>MTELNEISIQTPQEGNVIKTSPEIKYFLVESKEKYKISDGENQQANSGVDRHLKHQIVKFFFVKLNEEYKLYQKNMKFSKNLYIAEIFISLISIFLGQLFALAEESDIMPKVGTQLSTLFGAIGVLVTITTVYLNNTAQKYLETGSSTETDQDTFKLMHLHINDKVIEEIGTSLKNESTSDDTSLNKKSTPLNDKSTPDKKIPEKNNFNTFTMIDFLIIKLKRRNNILYRESIFDITVSVLFFFFILAISIFLSLVFQVPNQTYLTKDLERTLRLSLTYLGGIWIVLIILSKSYDFIEDLEFRVFATLTKGDIDNTSKKIDDNYHCRIKYEKKNSTEGLIVNNPKKSDEERHFHIVRLRLYPLWVTNIELILNGIKPIIKNPYEQAYKYKSKFISIEVYDSNRNEEKEEKKDETTK</sequence>
<keyword evidence="2" id="KW-1185">Reference proteome</keyword>
<accession>A0ACA9L8R5</accession>
<protein>
    <submittedName>
        <fullName evidence="1">10731_t:CDS:1</fullName>
    </submittedName>
</protein>
<proteinExistence type="predicted"/>
<dbReference type="Proteomes" id="UP000789366">
    <property type="component" value="Unassembled WGS sequence"/>
</dbReference>
<evidence type="ECO:0000313" key="1">
    <source>
        <dbReference type="EMBL" id="CAG8515678.1"/>
    </source>
</evidence>